<feature type="transmembrane region" description="Helical" evidence="2">
    <location>
        <begin position="222"/>
        <end position="244"/>
    </location>
</feature>
<feature type="transmembrane region" description="Helical" evidence="2">
    <location>
        <begin position="154"/>
        <end position="174"/>
    </location>
</feature>
<sequence length="302" mass="31841">MSQQPPPWGPQQYPQQGPAGETPAGVPAPPPQSQAPQNQGWQQYPGQQPYGQSPAPQLPPQAPAVQPPVPQVGVPGSAPAAPVGSPASWLRRYPRLLMLCGTVLSLFMMVAPWGRSTYSLSSSQVTTSAHGLAWIASTTGAQSAVSAGAWNSRVVLTLIVLVALVAVGSIGLALDRLLPSWWDLSCLVASGLLGVLMLWGVIQTVRFTSRQNDYDSIEASTAAGVWLFLVTVLVTVGGAVWQFILDRRAAAPTGPAQLWAGAPGYQQGPVPQQPGYQQGPAPQQWNQPGAPQQGWNGNQWGQ</sequence>
<protein>
    <submittedName>
        <fullName evidence="3">Uncharacterized protein</fullName>
    </submittedName>
</protein>
<dbReference type="RefSeq" id="WP_147243193.1">
    <property type="nucleotide sequence ID" value="NZ_CP025198.1"/>
</dbReference>
<gene>
    <name evidence="3" type="ORF">JS278_02172</name>
</gene>
<keyword evidence="2" id="KW-0472">Membrane</keyword>
<feature type="compositionally biased region" description="Pro residues" evidence="1">
    <location>
        <begin position="56"/>
        <end position="70"/>
    </location>
</feature>
<feature type="transmembrane region" description="Helical" evidence="2">
    <location>
        <begin position="181"/>
        <end position="202"/>
    </location>
</feature>
<feature type="region of interest" description="Disordered" evidence="1">
    <location>
        <begin position="262"/>
        <end position="302"/>
    </location>
</feature>
<dbReference type="Proteomes" id="UP000251995">
    <property type="component" value="Chromosome"/>
</dbReference>
<evidence type="ECO:0000313" key="4">
    <source>
        <dbReference type="Proteomes" id="UP000251995"/>
    </source>
</evidence>
<name>A0A344UVM6_9ACTN</name>
<feature type="compositionally biased region" description="Low complexity" evidence="1">
    <location>
        <begin position="71"/>
        <end position="85"/>
    </location>
</feature>
<feature type="region of interest" description="Disordered" evidence="1">
    <location>
        <begin position="1"/>
        <end position="85"/>
    </location>
</feature>
<feature type="compositionally biased region" description="Low complexity" evidence="1">
    <location>
        <begin position="34"/>
        <end position="55"/>
    </location>
</feature>
<evidence type="ECO:0000313" key="3">
    <source>
        <dbReference type="EMBL" id="AXE39324.1"/>
    </source>
</evidence>
<reference evidence="3 4" key="1">
    <citation type="submission" date="2017-12" db="EMBL/GenBank/DDBJ databases">
        <title>The whole genome sequence of the Acidipropionibacterium virtanenii sp. nov. type strain JS278.</title>
        <authorList>
            <person name="Laine P."/>
            <person name="Deptula P."/>
            <person name="Varmanen P."/>
            <person name="Auvinen P."/>
        </authorList>
    </citation>
    <scope>NUCLEOTIDE SEQUENCE [LARGE SCALE GENOMIC DNA]</scope>
    <source>
        <strain evidence="3 4">JS278</strain>
    </source>
</reference>
<dbReference type="KEGG" id="acij:JS278_02172"/>
<feature type="transmembrane region" description="Helical" evidence="2">
    <location>
        <begin position="96"/>
        <end position="114"/>
    </location>
</feature>
<organism evidence="3 4">
    <name type="scientific">Acidipropionibacterium virtanenii</name>
    <dbReference type="NCBI Taxonomy" id="2057246"/>
    <lineage>
        <taxon>Bacteria</taxon>
        <taxon>Bacillati</taxon>
        <taxon>Actinomycetota</taxon>
        <taxon>Actinomycetes</taxon>
        <taxon>Propionibacteriales</taxon>
        <taxon>Propionibacteriaceae</taxon>
        <taxon>Acidipropionibacterium</taxon>
    </lineage>
</organism>
<dbReference type="OrthoDB" id="3734352at2"/>
<dbReference type="AlphaFoldDB" id="A0A344UVM6"/>
<evidence type="ECO:0000256" key="2">
    <source>
        <dbReference type="SAM" id="Phobius"/>
    </source>
</evidence>
<keyword evidence="4" id="KW-1185">Reference proteome</keyword>
<keyword evidence="2" id="KW-1133">Transmembrane helix</keyword>
<accession>A0A344UVM6</accession>
<evidence type="ECO:0000256" key="1">
    <source>
        <dbReference type="SAM" id="MobiDB-lite"/>
    </source>
</evidence>
<keyword evidence="2" id="KW-0812">Transmembrane</keyword>
<dbReference type="EMBL" id="CP025198">
    <property type="protein sequence ID" value="AXE39324.1"/>
    <property type="molecule type" value="Genomic_DNA"/>
</dbReference>
<feature type="compositionally biased region" description="Low complexity" evidence="1">
    <location>
        <begin position="10"/>
        <end position="25"/>
    </location>
</feature>
<proteinExistence type="predicted"/>